<reference evidence="1" key="1">
    <citation type="submission" date="2021-02" db="EMBL/GenBank/DDBJ databases">
        <authorList>
            <person name="Nowell W R."/>
        </authorList>
    </citation>
    <scope>NUCLEOTIDE SEQUENCE</scope>
</reference>
<evidence type="ECO:0008006" key="4">
    <source>
        <dbReference type="Google" id="ProtNLM"/>
    </source>
</evidence>
<dbReference type="Proteomes" id="UP000663834">
    <property type="component" value="Unassembled WGS sequence"/>
</dbReference>
<accession>A0A815B5B2</accession>
<evidence type="ECO:0000313" key="1">
    <source>
        <dbReference type="EMBL" id="CAF1268979.1"/>
    </source>
</evidence>
<dbReference type="EMBL" id="CAJNOV010010380">
    <property type="protein sequence ID" value="CAF1403227.1"/>
    <property type="molecule type" value="Genomic_DNA"/>
</dbReference>
<proteinExistence type="predicted"/>
<dbReference type="Proteomes" id="UP000663855">
    <property type="component" value="Unassembled WGS sequence"/>
</dbReference>
<sequence length="183" mass="20698">MRQDFSLMKELSVYTRVGPNERYQQLNGFLNDIKGRAEGMHVDSPQMIELPNDRSEAFIHIIGNSASPRVDLVCCILTNNRKDCYDAIKKVLCIDCPIPSQAKKLLVVGIDTYRDSQSRSSQMVDISSNDVNDIQLLDAIDSELPRLNELCMKAHEGYEPTLAIIVVKKNEVINVPRSKQPMF</sequence>
<dbReference type="OrthoDB" id="445936at2759"/>
<dbReference type="AlphaFoldDB" id="A0A815B5B2"/>
<evidence type="ECO:0000313" key="2">
    <source>
        <dbReference type="EMBL" id="CAF1403227.1"/>
    </source>
</evidence>
<evidence type="ECO:0000313" key="3">
    <source>
        <dbReference type="Proteomes" id="UP000663834"/>
    </source>
</evidence>
<name>A0A815B5B2_9BILA</name>
<organism evidence="1 3">
    <name type="scientific">Rotaria magnacalcarata</name>
    <dbReference type="NCBI Taxonomy" id="392030"/>
    <lineage>
        <taxon>Eukaryota</taxon>
        <taxon>Metazoa</taxon>
        <taxon>Spiralia</taxon>
        <taxon>Gnathifera</taxon>
        <taxon>Rotifera</taxon>
        <taxon>Eurotatoria</taxon>
        <taxon>Bdelloidea</taxon>
        <taxon>Philodinida</taxon>
        <taxon>Philodinidae</taxon>
        <taxon>Rotaria</taxon>
    </lineage>
</organism>
<dbReference type="Gene3D" id="3.40.50.2300">
    <property type="match status" value="1"/>
</dbReference>
<gene>
    <name evidence="2" type="ORF">CJN711_LOCUS22075</name>
    <name evidence="1" type="ORF">KQP761_LOCUS3192</name>
</gene>
<dbReference type="InterPro" id="IPR012337">
    <property type="entry name" value="RNaseH-like_sf"/>
</dbReference>
<comment type="caution">
    <text evidence="1">The sequence shown here is derived from an EMBL/GenBank/DDBJ whole genome shotgun (WGS) entry which is preliminary data.</text>
</comment>
<dbReference type="SUPFAM" id="SSF53098">
    <property type="entry name" value="Ribonuclease H-like"/>
    <property type="match status" value="1"/>
</dbReference>
<protein>
    <recommendedName>
        <fullName evidence="4">Piwi domain-containing protein</fullName>
    </recommendedName>
</protein>
<dbReference type="EMBL" id="CAJNOW010000260">
    <property type="protein sequence ID" value="CAF1268979.1"/>
    <property type="molecule type" value="Genomic_DNA"/>
</dbReference>